<dbReference type="KEGG" id="mrr:Moror_3964"/>
<dbReference type="EMBL" id="AWSO01000097">
    <property type="protein sequence ID" value="ESK95279.1"/>
    <property type="molecule type" value="Genomic_DNA"/>
</dbReference>
<dbReference type="PROSITE" id="PS50157">
    <property type="entry name" value="ZINC_FINGER_C2H2_2"/>
    <property type="match status" value="1"/>
</dbReference>
<keyword evidence="5" id="KW-1185">Reference proteome</keyword>
<reference evidence="4 5" key="1">
    <citation type="journal article" date="2014" name="BMC Genomics">
        <title>Genome and secretome analysis of the hemibiotrophic fungal pathogen, Moniliophthora roreri, which causes frosty pod rot disease of cacao: mechanisms of the biotrophic and necrotrophic phases.</title>
        <authorList>
            <person name="Meinhardt L.W."/>
            <person name="Costa G.G.L."/>
            <person name="Thomazella D.P.T."/>
            <person name="Teixeira P.J.P.L."/>
            <person name="Carazzolle M.F."/>
            <person name="Schuster S.C."/>
            <person name="Carlson J.E."/>
            <person name="Guiltinan M.J."/>
            <person name="Mieczkowski P."/>
            <person name="Farmer A."/>
            <person name="Ramaraj T."/>
            <person name="Crozier J."/>
            <person name="Davis R.E."/>
            <person name="Shao J."/>
            <person name="Melnick R.L."/>
            <person name="Pereira G.A.G."/>
            <person name="Bailey B.A."/>
        </authorList>
    </citation>
    <scope>NUCLEOTIDE SEQUENCE [LARGE SCALE GENOMIC DNA]</scope>
    <source>
        <strain evidence="4 5">MCA 2997</strain>
    </source>
</reference>
<dbReference type="InterPro" id="IPR013087">
    <property type="entry name" value="Znf_C2H2_type"/>
</dbReference>
<evidence type="ECO:0000259" key="3">
    <source>
        <dbReference type="PROSITE" id="PS50157"/>
    </source>
</evidence>
<comment type="caution">
    <text evidence="4">The sequence shown here is derived from an EMBL/GenBank/DDBJ whole genome shotgun (WGS) entry which is preliminary data.</text>
</comment>
<dbReference type="SUPFAM" id="SSF57667">
    <property type="entry name" value="beta-beta-alpha zinc fingers"/>
    <property type="match status" value="1"/>
</dbReference>
<dbReference type="OrthoDB" id="3102054at2759"/>
<dbReference type="Proteomes" id="UP000017559">
    <property type="component" value="Unassembled WGS sequence"/>
</dbReference>
<protein>
    <recommendedName>
        <fullName evidence="3">C2H2-type domain-containing protein</fullName>
    </recommendedName>
</protein>
<keyword evidence="1" id="KW-0863">Zinc-finger</keyword>
<proteinExistence type="predicted"/>
<dbReference type="Gene3D" id="3.30.160.60">
    <property type="entry name" value="Classic Zinc Finger"/>
    <property type="match status" value="1"/>
</dbReference>
<accession>V2YUE0</accession>
<name>V2YUE0_MONRO</name>
<evidence type="ECO:0000313" key="4">
    <source>
        <dbReference type="EMBL" id="ESK95279.1"/>
    </source>
</evidence>
<gene>
    <name evidence="4" type="ORF">Moror_3964</name>
</gene>
<feature type="region of interest" description="Disordered" evidence="2">
    <location>
        <begin position="1"/>
        <end position="29"/>
    </location>
</feature>
<keyword evidence="1" id="KW-0479">Metal-binding</keyword>
<dbReference type="STRING" id="1381753.V2YUE0"/>
<dbReference type="AlphaFoldDB" id="V2YUE0"/>
<dbReference type="HOGENOM" id="CLU_085130_0_0_1"/>
<evidence type="ECO:0000256" key="1">
    <source>
        <dbReference type="PROSITE-ProRule" id="PRU00042"/>
    </source>
</evidence>
<organism evidence="4 5">
    <name type="scientific">Moniliophthora roreri (strain MCA 2997)</name>
    <name type="common">Cocoa frosty pod rot fungus</name>
    <name type="synonym">Crinipellis roreri</name>
    <dbReference type="NCBI Taxonomy" id="1381753"/>
    <lineage>
        <taxon>Eukaryota</taxon>
        <taxon>Fungi</taxon>
        <taxon>Dikarya</taxon>
        <taxon>Basidiomycota</taxon>
        <taxon>Agaricomycotina</taxon>
        <taxon>Agaricomycetes</taxon>
        <taxon>Agaricomycetidae</taxon>
        <taxon>Agaricales</taxon>
        <taxon>Marasmiineae</taxon>
        <taxon>Marasmiaceae</taxon>
        <taxon>Moniliophthora</taxon>
    </lineage>
</organism>
<evidence type="ECO:0000256" key="2">
    <source>
        <dbReference type="SAM" id="MobiDB-lite"/>
    </source>
</evidence>
<feature type="domain" description="C2H2-type" evidence="3">
    <location>
        <begin position="231"/>
        <end position="261"/>
    </location>
</feature>
<dbReference type="InterPro" id="IPR036236">
    <property type="entry name" value="Znf_C2H2_sf"/>
</dbReference>
<keyword evidence="1" id="KW-0862">Zinc</keyword>
<evidence type="ECO:0000313" key="5">
    <source>
        <dbReference type="Proteomes" id="UP000017559"/>
    </source>
</evidence>
<dbReference type="GO" id="GO:0008270">
    <property type="term" value="F:zinc ion binding"/>
    <property type="evidence" value="ECO:0007669"/>
    <property type="project" value="UniProtKB-KW"/>
</dbReference>
<sequence>MSETWNQNGFPTSDESQYPQDPVPYFASPAPYFNPQPYDYYESSYDTVGSAMPFRQVRESNFHSGGVDNFSQVGHLTGQSVVDPGFGYSQNPLDSPGTTSYGLTRPSEAEYYEFVNATTDSSFHNPQPDSNIPVPQPFALTACSGEPSHAPQFRNPAGPSHIPAATGWTSFNSGCRYDATCPLPTTNDSRAADNVPDPNGQPRVIKKVVATGGVVDASKRRRHPIRPGHLYRCTGFPPCQATFTSSHNLKYHIDSHLGNRQHRCAYCPARTVTLSDIKRHEKTCKNRSSSATPKPS</sequence>
<feature type="compositionally biased region" description="Polar residues" evidence="2">
    <location>
        <begin position="1"/>
        <end position="19"/>
    </location>
</feature>